<sequence>MKEEHDFKVQTAYSHESAEKYDKARFSSRAGMEVHFIELSKVMRLLDQTSKSAKVVEIGCGTGRILMECVEAGYSVDGADASSSMLGKLQEKLEEKGASQSLDVAEAAKLPYEDNSYDVAYTVRLLNQTESKAYAKNVIIEMMRIVRPEGRVLVECVNEQRLQMGRNRRRTTRLKASEIEEVATSSGATVERVEGAFFLGMGSFGLFGDAFSPVVSNFDKMFSRLFPRYCSRIYVTLKVNKSI</sequence>
<dbReference type="PANTHER" id="PTHR42912:SF80">
    <property type="entry name" value="METHYLTRANSFERASE DOMAIN-CONTAINING PROTEIN"/>
    <property type="match status" value="1"/>
</dbReference>
<keyword evidence="2" id="KW-0489">Methyltransferase</keyword>
<dbReference type="InterPro" id="IPR029063">
    <property type="entry name" value="SAM-dependent_MTases_sf"/>
</dbReference>
<keyword evidence="2" id="KW-0808">Transferase</keyword>
<comment type="caution">
    <text evidence="2">The sequence shown here is derived from an EMBL/GenBank/DDBJ whole genome shotgun (WGS) entry which is preliminary data.</text>
</comment>
<feature type="domain" description="Methyltransferase" evidence="1">
    <location>
        <begin position="55"/>
        <end position="150"/>
    </location>
</feature>
<name>A0A1L8CLU2_9PROT</name>
<evidence type="ECO:0000259" key="1">
    <source>
        <dbReference type="Pfam" id="PF13649"/>
    </source>
</evidence>
<dbReference type="RefSeq" id="WP_072659216.1">
    <property type="nucleotide sequence ID" value="NZ_BDFD01000005.1"/>
</dbReference>
<dbReference type="AlphaFoldDB" id="A0A1L8CLU2"/>
<gene>
    <name evidence="2" type="ORF">MMIC_P0845</name>
</gene>
<dbReference type="SUPFAM" id="SSF53335">
    <property type="entry name" value="S-adenosyl-L-methionine-dependent methyltransferases"/>
    <property type="match status" value="1"/>
</dbReference>
<dbReference type="CDD" id="cd02440">
    <property type="entry name" value="AdoMet_MTases"/>
    <property type="match status" value="1"/>
</dbReference>
<evidence type="ECO:0000313" key="2">
    <source>
        <dbReference type="EMBL" id="GAV19887.1"/>
    </source>
</evidence>
<organism evidence="2 3">
    <name type="scientific">Mariprofundus micogutta</name>
    <dbReference type="NCBI Taxonomy" id="1921010"/>
    <lineage>
        <taxon>Bacteria</taxon>
        <taxon>Pseudomonadati</taxon>
        <taxon>Pseudomonadota</taxon>
        <taxon>Candidatius Mariprofundia</taxon>
        <taxon>Mariprofundales</taxon>
        <taxon>Mariprofundaceae</taxon>
        <taxon>Mariprofundus</taxon>
    </lineage>
</organism>
<evidence type="ECO:0000313" key="3">
    <source>
        <dbReference type="Proteomes" id="UP000231632"/>
    </source>
</evidence>
<proteinExistence type="predicted"/>
<keyword evidence="2" id="KW-0830">Ubiquinone</keyword>
<protein>
    <submittedName>
        <fullName evidence="2">Ubiquinone/menaquinone biosynthesis methyltransferase</fullName>
    </submittedName>
</protein>
<dbReference type="Gene3D" id="3.40.50.150">
    <property type="entry name" value="Vaccinia Virus protein VP39"/>
    <property type="match status" value="1"/>
</dbReference>
<dbReference type="EMBL" id="BDFD01000005">
    <property type="protein sequence ID" value="GAV19887.1"/>
    <property type="molecule type" value="Genomic_DNA"/>
</dbReference>
<dbReference type="InterPro" id="IPR050508">
    <property type="entry name" value="Methyltransf_Superfamily"/>
</dbReference>
<dbReference type="STRING" id="1921010.MMIC_P0845"/>
<dbReference type="PANTHER" id="PTHR42912">
    <property type="entry name" value="METHYLTRANSFERASE"/>
    <property type="match status" value="1"/>
</dbReference>
<dbReference type="GO" id="GO:0032259">
    <property type="term" value="P:methylation"/>
    <property type="evidence" value="ECO:0007669"/>
    <property type="project" value="UniProtKB-KW"/>
</dbReference>
<reference evidence="2 3" key="1">
    <citation type="journal article" date="2017" name="Arch. Microbiol.">
        <title>Mariprofundus micogutta sp. nov., a novel iron-oxidizing zetaproteobacterium isolated from a deep-sea hydrothermal field at the Bayonnaise knoll of the Izu-Ogasawara arc, and a description of Mariprofundales ord. nov. and Zetaproteobacteria classis nov.</title>
        <authorList>
            <person name="Makita H."/>
            <person name="Tanaka E."/>
            <person name="Mitsunobu S."/>
            <person name="Miyazaki M."/>
            <person name="Nunoura T."/>
            <person name="Uematsu K."/>
            <person name="Takaki Y."/>
            <person name="Nishi S."/>
            <person name="Shimamura S."/>
            <person name="Takai K."/>
        </authorList>
    </citation>
    <scope>NUCLEOTIDE SEQUENCE [LARGE SCALE GENOMIC DNA]</scope>
    <source>
        <strain evidence="2 3">ET2</strain>
    </source>
</reference>
<dbReference type="Pfam" id="PF13649">
    <property type="entry name" value="Methyltransf_25"/>
    <property type="match status" value="1"/>
</dbReference>
<dbReference type="InterPro" id="IPR041698">
    <property type="entry name" value="Methyltransf_25"/>
</dbReference>
<accession>A0A1L8CLU2</accession>
<dbReference type="Proteomes" id="UP000231632">
    <property type="component" value="Unassembled WGS sequence"/>
</dbReference>
<keyword evidence="3" id="KW-1185">Reference proteome</keyword>
<dbReference type="OrthoDB" id="9791837at2"/>
<dbReference type="GO" id="GO:0008168">
    <property type="term" value="F:methyltransferase activity"/>
    <property type="evidence" value="ECO:0007669"/>
    <property type="project" value="UniProtKB-KW"/>
</dbReference>